<evidence type="ECO:0000256" key="1">
    <source>
        <dbReference type="SAM" id="MobiDB-lite"/>
    </source>
</evidence>
<evidence type="ECO:0000313" key="3">
    <source>
        <dbReference type="EMBL" id="OIT27970.1"/>
    </source>
</evidence>
<dbReference type="AlphaFoldDB" id="A0A1J6KD20"/>
<feature type="region of interest" description="Disordered" evidence="1">
    <location>
        <begin position="50"/>
        <end position="79"/>
    </location>
</feature>
<feature type="chain" id="PRO_5013312454" evidence="2">
    <location>
        <begin position="23"/>
        <end position="79"/>
    </location>
</feature>
<name>A0A1J6KD20_NICAT</name>
<keyword evidence="2" id="KW-0732">Signal</keyword>
<gene>
    <name evidence="3" type="ORF">A4A49_25048</name>
</gene>
<comment type="caution">
    <text evidence="3">The sequence shown here is derived from an EMBL/GenBank/DDBJ whole genome shotgun (WGS) entry which is preliminary data.</text>
</comment>
<dbReference type="EMBL" id="MJEQ01002213">
    <property type="protein sequence ID" value="OIT27970.1"/>
    <property type="molecule type" value="Genomic_DNA"/>
</dbReference>
<feature type="signal peptide" evidence="2">
    <location>
        <begin position="1"/>
        <end position="22"/>
    </location>
</feature>
<dbReference type="Proteomes" id="UP000187609">
    <property type="component" value="Unassembled WGS sequence"/>
</dbReference>
<keyword evidence="4" id="KW-1185">Reference proteome</keyword>
<accession>A0A1J6KD20</accession>
<evidence type="ECO:0000313" key="4">
    <source>
        <dbReference type="Proteomes" id="UP000187609"/>
    </source>
</evidence>
<sequence length="79" mass="8939">MKNIAAFGIFLIFLILSMDTLCLRGESRILELDLSPVKFNENMSHVRGRSNRQLFKPNPSPMANSRKHQIGSSPPPIMK</sequence>
<protein>
    <submittedName>
        <fullName evidence="3">Uncharacterized protein</fullName>
    </submittedName>
</protein>
<reference evidence="3" key="1">
    <citation type="submission" date="2016-11" db="EMBL/GenBank/DDBJ databases">
        <title>The genome of Nicotiana attenuata.</title>
        <authorList>
            <person name="Xu S."/>
            <person name="Brockmoeller T."/>
            <person name="Gaquerel E."/>
            <person name="Navarro A."/>
            <person name="Kuhl H."/>
            <person name="Gase K."/>
            <person name="Ling Z."/>
            <person name="Zhou W."/>
            <person name="Kreitzer C."/>
            <person name="Stanke M."/>
            <person name="Tang H."/>
            <person name="Lyons E."/>
            <person name="Pandey P."/>
            <person name="Pandey S.P."/>
            <person name="Timmermann B."/>
            <person name="Baldwin I.T."/>
        </authorList>
    </citation>
    <scope>NUCLEOTIDE SEQUENCE [LARGE SCALE GENOMIC DNA]</scope>
    <source>
        <strain evidence="3">UT</strain>
    </source>
</reference>
<evidence type="ECO:0000256" key="2">
    <source>
        <dbReference type="SAM" id="SignalP"/>
    </source>
</evidence>
<organism evidence="3 4">
    <name type="scientific">Nicotiana attenuata</name>
    <name type="common">Coyote tobacco</name>
    <dbReference type="NCBI Taxonomy" id="49451"/>
    <lineage>
        <taxon>Eukaryota</taxon>
        <taxon>Viridiplantae</taxon>
        <taxon>Streptophyta</taxon>
        <taxon>Embryophyta</taxon>
        <taxon>Tracheophyta</taxon>
        <taxon>Spermatophyta</taxon>
        <taxon>Magnoliopsida</taxon>
        <taxon>eudicotyledons</taxon>
        <taxon>Gunneridae</taxon>
        <taxon>Pentapetalae</taxon>
        <taxon>asterids</taxon>
        <taxon>lamiids</taxon>
        <taxon>Solanales</taxon>
        <taxon>Solanaceae</taxon>
        <taxon>Nicotianoideae</taxon>
        <taxon>Nicotianeae</taxon>
        <taxon>Nicotiana</taxon>
    </lineage>
</organism>
<proteinExistence type="predicted"/>
<dbReference type="Gramene" id="OIT27970">
    <property type="protein sequence ID" value="OIT27970"/>
    <property type="gene ID" value="A4A49_25048"/>
</dbReference>